<comment type="subcellular location">
    <subcellularLocation>
        <location evidence="1">Cell outer membrane</location>
    </subcellularLocation>
</comment>
<evidence type="ECO:0000256" key="4">
    <source>
        <dbReference type="ARBA" id="ARBA00023136"/>
    </source>
</evidence>
<accession>A0A135NYD6</accession>
<keyword evidence="5" id="KW-0998">Cell outer membrane</keyword>
<keyword evidence="3" id="KW-0732">Signal</keyword>
<sequence>MSLTIRFDRAAMSATLGISLAISGALSEAFGADTGLYEQNPEPSFDQNRFHNEAGSPDWSLVIGGGGMYRPEYEGSEKLQINPVPVVLFTYGEWLKIDPSGISVRAFERDGFSLSGKVGYEMGRDEDDADRLNGLGDIDLAATIGARAAYVWNGIELYAELDQTMGGSESLVATFGAEYSVPVTERLILGTGTEAIFANKNHMQAYFGVNAAQSAASGLSEYEAKAGLKRVNVKASATYLLTKNWLVRGEAGLGILTGDAADSPVVEEKLQPSASLFVGYKF</sequence>
<evidence type="ECO:0000256" key="2">
    <source>
        <dbReference type="ARBA" id="ARBA00005722"/>
    </source>
</evidence>
<dbReference type="GO" id="GO:0009279">
    <property type="term" value="C:cell outer membrane"/>
    <property type="evidence" value="ECO:0007669"/>
    <property type="project" value="UniProtKB-SubCell"/>
</dbReference>
<name>A0A135NYD6_9HYPH</name>
<dbReference type="PANTHER" id="PTHR38776:SF1">
    <property type="entry name" value="MLTA-INTERACTING PROTEIN-RELATED"/>
    <property type="match status" value="1"/>
</dbReference>
<evidence type="ECO:0000313" key="6">
    <source>
        <dbReference type="EMBL" id="KXG84149.1"/>
    </source>
</evidence>
<dbReference type="RefSeq" id="WP_067650248.1">
    <property type="nucleotide sequence ID" value="NZ_KQ961030.1"/>
</dbReference>
<reference evidence="6 7" key="1">
    <citation type="submission" date="2015-11" db="EMBL/GenBank/DDBJ databases">
        <title>Draft genome sequence of Agrobacterium sp. R89-1.</title>
        <authorList>
            <person name="Zahradnik J."/>
            <person name="Kyslikova E."/>
            <person name="Palyzova A."/>
            <person name="Kyslik P."/>
        </authorList>
    </citation>
    <scope>NUCLEOTIDE SEQUENCE [LARGE SCALE GENOMIC DNA]</scope>
    <source>
        <strain evidence="6 7">R89-1</strain>
    </source>
</reference>
<comment type="caution">
    <text evidence="6">The sequence shown here is derived from an EMBL/GenBank/DDBJ whole genome shotgun (WGS) entry which is preliminary data.</text>
</comment>
<dbReference type="InterPro" id="IPR010583">
    <property type="entry name" value="MipA"/>
</dbReference>
<dbReference type="STRING" id="2052828.ATO67_14190"/>
<dbReference type="EMBL" id="LNUW01000038">
    <property type="protein sequence ID" value="KXG84149.1"/>
    <property type="molecule type" value="Genomic_DNA"/>
</dbReference>
<protein>
    <submittedName>
        <fullName evidence="6">MltA-interacting MipA family protein</fullName>
    </submittedName>
</protein>
<evidence type="ECO:0000313" key="7">
    <source>
        <dbReference type="Proteomes" id="UP000070498"/>
    </source>
</evidence>
<dbReference type="PANTHER" id="PTHR38776">
    <property type="entry name" value="MLTA-INTERACTING PROTEIN-RELATED"/>
    <property type="match status" value="1"/>
</dbReference>
<evidence type="ECO:0000256" key="1">
    <source>
        <dbReference type="ARBA" id="ARBA00004442"/>
    </source>
</evidence>
<keyword evidence="4" id="KW-0472">Membrane</keyword>
<dbReference type="Proteomes" id="UP000070498">
    <property type="component" value="Unassembled WGS sequence"/>
</dbReference>
<organism evidence="6 7">
    <name type="scientific">Agrobacterium bohemicum</name>
    <dbReference type="NCBI Taxonomy" id="2052828"/>
    <lineage>
        <taxon>Bacteria</taxon>
        <taxon>Pseudomonadati</taxon>
        <taxon>Pseudomonadota</taxon>
        <taxon>Alphaproteobacteria</taxon>
        <taxon>Hyphomicrobiales</taxon>
        <taxon>Rhizobiaceae</taxon>
        <taxon>Rhizobium/Agrobacterium group</taxon>
        <taxon>Agrobacterium</taxon>
    </lineage>
</organism>
<dbReference type="OrthoDB" id="5462484at2"/>
<evidence type="ECO:0000256" key="5">
    <source>
        <dbReference type="ARBA" id="ARBA00023237"/>
    </source>
</evidence>
<keyword evidence="7" id="KW-1185">Reference proteome</keyword>
<dbReference type="AlphaFoldDB" id="A0A135NYD6"/>
<evidence type="ECO:0000256" key="3">
    <source>
        <dbReference type="ARBA" id="ARBA00022729"/>
    </source>
</evidence>
<comment type="similarity">
    <text evidence="2">Belongs to the MipA/OmpV family.</text>
</comment>
<proteinExistence type="inferred from homology"/>
<dbReference type="Pfam" id="PF06629">
    <property type="entry name" value="MipA"/>
    <property type="match status" value="1"/>
</dbReference>
<gene>
    <name evidence="6" type="ORF">ATO67_14190</name>
</gene>